<keyword evidence="2" id="KW-1185">Reference proteome</keyword>
<dbReference type="AlphaFoldDB" id="A0AAV7EWP8"/>
<dbReference type="EMBL" id="JAINDJ010000003">
    <property type="protein sequence ID" value="KAG9452916.1"/>
    <property type="molecule type" value="Genomic_DNA"/>
</dbReference>
<proteinExistence type="predicted"/>
<reference evidence="1 2" key="1">
    <citation type="submission" date="2021-07" db="EMBL/GenBank/DDBJ databases">
        <title>The Aristolochia fimbriata genome: insights into angiosperm evolution, floral development and chemical biosynthesis.</title>
        <authorList>
            <person name="Jiao Y."/>
        </authorList>
    </citation>
    <scope>NUCLEOTIDE SEQUENCE [LARGE SCALE GENOMIC DNA]</scope>
    <source>
        <strain evidence="1">IBCAS-2021</strain>
        <tissue evidence="1">Leaf</tissue>
    </source>
</reference>
<sequence>MPAECVADSAIYFLLGGVNLRRGIEYERHVSAPDIIGTAAPSGYFGLCLFCSPLGCSEFEVEIYQMVEELEGPLQYFPSK</sequence>
<accession>A0AAV7EWP8</accession>
<evidence type="ECO:0000313" key="1">
    <source>
        <dbReference type="EMBL" id="KAG9452916.1"/>
    </source>
</evidence>
<comment type="caution">
    <text evidence="1">The sequence shown here is derived from an EMBL/GenBank/DDBJ whole genome shotgun (WGS) entry which is preliminary data.</text>
</comment>
<organism evidence="1 2">
    <name type="scientific">Aristolochia fimbriata</name>
    <name type="common">White veined hardy Dutchman's pipe vine</name>
    <dbReference type="NCBI Taxonomy" id="158543"/>
    <lineage>
        <taxon>Eukaryota</taxon>
        <taxon>Viridiplantae</taxon>
        <taxon>Streptophyta</taxon>
        <taxon>Embryophyta</taxon>
        <taxon>Tracheophyta</taxon>
        <taxon>Spermatophyta</taxon>
        <taxon>Magnoliopsida</taxon>
        <taxon>Magnoliidae</taxon>
        <taxon>Piperales</taxon>
        <taxon>Aristolochiaceae</taxon>
        <taxon>Aristolochia</taxon>
    </lineage>
</organism>
<evidence type="ECO:0000313" key="2">
    <source>
        <dbReference type="Proteomes" id="UP000825729"/>
    </source>
</evidence>
<dbReference type="Proteomes" id="UP000825729">
    <property type="component" value="Unassembled WGS sequence"/>
</dbReference>
<name>A0AAV7EWP8_ARIFI</name>
<protein>
    <submittedName>
        <fullName evidence="1">Uncharacterized protein</fullName>
    </submittedName>
</protein>
<gene>
    <name evidence="1" type="ORF">H6P81_005820</name>
</gene>